<feature type="region of interest" description="Disordered" evidence="1">
    <location>
        <begin position="93"/>
        <end position="185"/>
    </location>
</feature>
<accession>A0AAD9MFC4</accession>
<evidence type="ECO:0008006" key="4">
    <source>
        <dbReference type="Google" id="ProtNLM"/>
    </source>
</evidence>
<feature type="compositionally biased region" description="Polar residues" evidence="1">
    <location>
        <begin position="265"/>
        <end position="274"/>
    </location>
</feature>
<dbReference type="Proteomes" id="UP001217918">
    <property type="component" value="Unassembled WGS sequence"/>
</dbReference>
<proteinExistence type="predicted"/>
<feature type="compositionally biased region" description="Polar residues" evidence="1">
    <location>
        <begin position="399"/>
        <end position="409"/>
    </location>
</feature>
<reference evidence="2" key="1">
    <citation type="journal article" date="2023" name="Mol. Plant Microbe Interact.">
        <title>Elucidating the Obligate Nature and Biological Capacity of an Invasive Fungal Corn Pathogen.</title>
        <authorList>
            <person name="MacCready J.S."/>
            <person name="Roggenkamp E.M."/>
            <person name="Gdanetz K."/>
            <person name="Chilvers M.I."/>
        </authorList>
    </citation>
    <scope>NUCLEOTIDE SEQUENCE</scope>
    <source>
        <strain evidence="2">PM02</strain>
    </source>
</reference>
<feature type="compositionally biased region" description="Low complexity" evidence="1">
    <location>
        <begin position="289"/>
        <end position="309"/>
    </location>
</feature>
<feature type="region of interest" description="Disordered" evidence="1">
    <location>
        <begin position="198"/>
        <end position="309"/>
    </location>
</feature>
<feature type="compositionally biased region" description="Pro residues" evidence="1">
    <location>
        <begin position="457"/>
        <end position="467"/>
    </location>
</feature>
<dbReference type="EMBL" id="JAQQPM010000009">
    <property type="protein sequence ID" value="KAK2075014.1"/>
    <property type="molecule type" value="Genomic_DNA"/>
</dbReference>
<evidence type="ECO:0000313" key="3">
    <source>
        <dbReference type="Proteomes" id="UP001217918"/>
    </source>
</evidence>
<gene>
    <name evidence="2" type="ORF">P8C59_009175</name>
</gene>
<protein>
    <recommendedName>
        <fullName evidence="4">Nitrogen regulatory protein areA GATA-like domain-containing protein</fullName>
    </recommendedName>
</protein>
<feature type="compositionally biased region" description="Low complexity" evidence="1">
    <location>
        <begin position="121"/>
        <end position="147"/>
    </location>
</feature>
<feature type="compositionally biased region" description="Low complexity" evidence="1">
    <location>
        <begin position="203"/>
        <end position="213"/>
    </location>
</feature>
<organism evidence="2 3">
    <name type="scientific">Phyllachora maydis</name>
    <dbReference type="NCBI Taxonomy" id="1825666"/>
    <lineage>
        <taxon>Eukaryota</taxon>
        <taxon>Fungi</taxon>
        <taxon>Dikarya</taxon>
        <taxon>Ascomycota</taxon>
        <taxon>Pezizomycotina</taxon>
        <taxon>Sordariomycetes</taxon>
        <taxon>Sordariomycetidae</taxon>
        <taxon>Phyllachorales</taxon>
        <taxon>Phyllachoraceae</taxon>
        <taxon>Phyllachora</taxon>
    </lineage>
</organism>
<keyword evidence="3" id="KW-1185">Reference proteome</keyword>
<feature type="compositionally biased region" description="Acidic residues" evidence="1">
    <location>
        <begin position="501"/>
        <end position="513"/>
    </location>
</feature>
<evidence type="ECO:0000313" key="2">
    <source>
        <dbReference type="EMBL" id="KAK2075014.1"/>
    </source>
</evidence>
<sequence length="556" mass="58006">MDPPMILPKGIVLNTPDIYGEVARYAVVPPEKLHQYWLVYTTTAKTLFDPTARRLENFWWHVWASDRRLLSGARLAALFEAVSNGPTVVPLKCPRPRYEGPPVSLTELQPRRPRLPARSPNTTNTTTTTTTTTATAATRLKAPTPSSSRPPPAHPILKKPRGPSASGPRPTARFLEPPEGDAGPMVQDEAEAKTVEGFSSGSAAAAAAAVAMEMPPPPKPKPPPPPPPQERSTSPARGRAVVTKRFVVAGPASTSKRRPVMARRPSSQSSNGSVTGPGAPRLGPGGGSCSSRDGSSQSSAASQPDGGLVMVSAKAAGKRPAAAVKGPGPGCGRGAVEVVTTTARMEGQDRPVIVQHWPRRDSGTRASPTTVTAADARFPPLRPESFHRPGAATAGRIPSSASVAASTTGMAPPPPVAGFVAEPTRRDKTTPTVASASMAPSVSRPGSHGSTQYHPSGPRPRLPPAPGLPVRAPSVVGTTTTTARGCFDSDKPALPAPAPDPDLDPDLDPDANPDLDRRTTTTTTTRMDDGAAPAVPFGRSKSQLTLLLEREKGRGR</sequence>
<name>A0AAD9MFC4_9PEZI</name>
<comment type="caution">
    <text evidence="2">The sequence shown here is derived from an EMBL/GenBank/DDBJ whole genome shotgun (WGS) entry which is preliminary data.</text>
</comment>
<dbReference type="AlphaFoldDB" id="A0AAD9MFC4"/>
<evidence type="ECO:0000256" key="1">
    <source>
        <dbReference type="SAM" id="MobiDB-lite"/>
    </source>
</evidence>
<feature type="compositionally biased region" description="Pro residues" evidence="1">
    <location>
        <begin position="214"/>
        <end position="229"/>
    </location>
</feature>
<feature type="region of interest" description="Disordered" evidence="1">
    <location>
        <begin position="343"/>
        <end position="556"/>
    </location>
</feature>
<feature type="compositionally biased region" description="Polar residues" evidence="1">
    <location>
        <begin position="430"/>
        <end position="440"/>
    </location>
</feature>